<organism evidence="1 2">
    <name type="scientific">Bacillus cereus (strain AH187)</name>
    <dbReference type="NCBI Taxonomy" id="405534"/>
    <lineage>
        <taxon>Bacteria</taxon>
        <taxon>Bacillati</taxon>
        <taxon>Bacillota</taxon>
        <taxon>Bacilli</taxon>
        <taxon>Bacillales</taxon>
        <taxon>Bacillaceae</taxon>
        <taxon>Bacillus</taxon>
        <taxon>Bacillus cereus group</taxon>
    </lineage>
</organism>
<gene>
    <name evidence="1" type="ordered locus">BCAH187_A4560</name>
</gene>
<dbReference type="Proteomes" id="UP000002214">
    <property type="component" value="Chromosome"/>
</dbReference>
<evidence type="ECO:0000313" key="2">
    <source>
        <dbReference type="Proteomes" id="UP000002214"/>
    </source>
</evidence>
<name>B7HQI5_BACC7</name>
<reference evidence="1 2" key="1">
    <citation type="submission" date="2008-10" db="EMBL/GenBank/DDBJ databases">
        <title>Genome sequence of Bacillus cereus AH187.</title>
        <authorList>
            <person name="Dodson R.J."/>
            <person name="Durkin A.S."/>
            <person name="Rosovitz M.J."/>
            <person name="Rasko D.A."/>
            <person name="Kolsto A.B."/>
            <person name="Okstad O.A."/>
            <person name="Ravel J."/>
            <person name="Sutton G."/>
        </authorList>
    </citation>
    <scope>NUCLEOTIDE SEQUENCE [LARGE SCALE GENOMIC DNA]</scope>
    <source>
        <strain evidence="1 2">AH187</strain>
    </source>
</reference>
<accession>B7HQI5</accession>
<protein>
    <submittedName>
        <fullName evidence="1">Uncharacterized protein</fullName>
    </submittedName>
</protein>
<sequence length="39" mass="4684">MKQRDSGAFFHTHNHNENEMGIHCFEEIIAIFLCLFQFK</sequence>
<dbReference type="EMBL" id="CP001177">
    <property type="protein sequence ID" value="ACJ79676.1"/>
    <property type="molecule type" value="Genomic_DNA"/>
</dbReference>
<dbReference type="HOGENOM" id="CLU_3304187_0_0_9"/>
<proteinExistence type="predicted"/>
<evidence type="ECO:0000313" key="1">
    <source>
        <dbReference type="EMBL" id="ACJ79676.1"/>
    </source>
</evidence>
<dbReference type="AlphaFoldDB" id="B7HQI5"/>
<dbReference type="KEGG" id="bcr:BCAH187_A4560"/>